<evidence type="ECO:0000313" key="3">
    <source>
        <dbReference type="Proteomes" id="UP001370490"/>
    </source>
</evidence>
<protein>
    <submittedName>
        <fullName evidence="2">Pentatricopeptide repeat</fullName>
    </submittedName>
</protein>
<dbReference type="AlphaFoldDB" id="A0AAN8WDJ0"/>
<sequence length="144" mass="16343">MYGKTGRIDVAKKAFEEMPIRDLGSWNSIIAAYGINVNGTLAVQLFMELTKLATRKPNVIPCVLSACAYTGSGRLEEAKVFIAEMPNSEHRHMHNPIGCLWGFEECRWEDTVTESKNEKPRTPEEGCWLELCRGQRQTVHVFRV</sequence>
<evidence type="ECO:0000256" key="1">
    <source>
        <dbReference type="ARBA" id="ARBA00022737"/>
    </source>
</evidence>
<dbReference type="GO" id="GO:0009451">
    <property type="term" value="P:RNA modification"/>
    <property type="evidence" value="ECO:0007669"/>
    <property type="project" value="InterPro"/>
</dbReference>
<dbReference type="EMBL" id="JBAMMX010000001">
    <property type="protein sequence ID" value="KAK6947839.1"/>
    <property type="molecule type" value="Genomic_DNA"/>
</dbReference>
<dbReference type="InterPro" id="IPR046960">
    <property type="entry name" value="PPR_At4g14850-like_plant"/>
</dbReference>
<dbReference type="Gene3D" id="1.25.40.10">
    <property type="entry name" value="Tetratricopeptide repeat domain"/>
    <property type="match status" value="1"/>
</dbReference>
<proteinExistence type="predicted"/>
<keyword evidence="1" id="KW-0677">Repeat</keyword>
<evidence type="ECO:0000313" key="2">
    <source>
        <dbReference type="EMBL" id="KAK6947839.1"/>
    </source>
</evidence>
<reference evidence="2 3" key="1">
    <citation type="submission" date="2023-12" db="EMBL/GenBank/DDBJ databases">
        <title>A high-quality genome assembly for Dillenia turbinata (Dilleniales).</title>
        <authorList>
            <person name="Chanderbali A."/>
        </authorList>
    </citation>
    <scope>NUCLEOTIDE SEQUENCE [LARGE SCALE GENOMIC DNA]</scope>
    <source>
        <strain evidence="2">LSX21</strain>
        <tissue evidence="2">Leaf</tissue>
    </source>
</reference>
<dbReference type="Proteomes" id="UP001370490">
    <property type="component" value="Unassembled WGS sequence"/>
</dbReference>
<dbReference type="GO" id="GO:0003723">
    <property type="term" value="F:RNA binding"/>
    <property type="evidence" value="ECO:0007669"/>
    <property type="project" value="InterPro"/>
</dbReference>
<dbReference type="PANTHER" id="PTHR47926:SF347">
    <property type="entry name" value="PENTATRICOPEPTIDE REPEAT-CONTAINING PROTEIN"/>
    <property type="match status" value="1"/>
</dbReference>
<accession>A0AAN8WDJ0</accession>
<dbReference type="InterPro" id="IPR011990">
    <property type="entry name" value="TPR-like_helical_dom_sf"/>
</dbReference>
<organism evidence="2 3">
    <name type="scientific">Dillenia turbinata</name>
    <dbReference type="NCBI Taxonomy" id="194707"/>
    <lineage>
        <taxon>Eukaryota</taxon>
        <taxon>Viridiplantae</taxon>
        <taxon>Streptophyta</taxon>
        <taxon>Embryophyta</taxon>
        <taxon>Tracheophyta</taxon>
        <taxon>Spermatophyta</taxon>
        <taxon>Magnoliopsida</taxon>
        <taxon>eudicotyledons</taxon>
        <taxon>Gunneridae</taxon>
        <taxon>Pentapetalae</taxon>
        <taxon>Dilleniales</taxon>
        <taxon>Dilleniaceae</taxon>
        <taxon>Dillenia</taxon>
    </lineage>
</organism>
<keyword evidence="3" id="KW-1185">Reference proteome</keyword>
<comment type="caution">
    <text evidence="2">The sequence shown here is derived from an EMBL/GenBank/DDBJ whole genome shotgun (WGS) entry which is preliminary data.</text>
</comment>
<dbReference type="InterPro" id="IPR002885">
    <property type="entry name" value="PPR_rpt"/>
</dbReference>
<dbReference type="PANTHER" id="PTHR47926">
    <property type="entry name" value="PENTATRICOPEPTIDE REPEAT-CONTAINING PROTEIN"/>
    <property type="match status" value="1"/>
</dbReference>
<name>A0AAN8WDJ0_9MAGN</name>
<gene>
    <name evidence="2" type="ORF">RJ641_001312</name>
</gene>
<dbReference type="Pfam" id="PF01535">
    <property type="entry name" value="PPR"/>
    <property type="match status" value="2"/>
</dbReference>